<organism evidence="1">
    <name type="scientific">Myoviridae sp. ct9MV2</name>
    <dbReference type="NCBI Taxonomy" id="2826625"/>
    <lineage>
        <taxon>Viruses</taxon>
        <taxon>Duplodnaviria</taxon>
        <taxon>Heunggongvirae</taxon>
        <taxon>Uroviricota</taxon>
        <taxon>Caudoviricetes</taxon>
    </lineage>
</organism>
<proteinExistence type="predicted"/>
<evidence type="ECO:0000313" key="1">
    <source>
        <dbReference type="EMBL" id="DAD92319.1"/>
    </source>
</evidence>
<reference evidence="1" key="1">
    <citation type="journal article" date="2021" name="Proc. Natl. Acad. Sci. U.S.A.">
        <title>A Catalog of Tens of Thousands of Viruses from Human Metagenomes Reveals Hidden Associations with Chronic Diseases.</title>
        <authorList>
            <person name="Tisza M.J."/>
            <person name="Buck C.B."/>
        </authorList>
    </citation>
    <scope>NUCLEOTIDE SEQUENCE</scope>
    <source>
        <strain evidence="1">Ct9MV2</strain>
    </source>
</reference>
<protein>
    <submittedName>
        <fullName evidence="1">Uncharacterized protein</fullName>
    </submittedName>
</protein>
<sequence length="29" mass="3378">MLKTSFLVEPTVEAKVEPTRFCVFSAHFY</sequence>
<name>A0A8S5ND53_9CAUD</name>
<dbReference type="EMBL" id="BK015132">
    <property type="protein sequence ID" value="DAD92319.1"/>
    <property type="molecule type" value="Genomic_DNA"/>
</dbReference>
<accession>A0A8S5ND53</accession>